<feature type="transmembrane region" description="Helical" evidence="1">
    <location>
        <begin position="235"/>
        <end position="252"/>
    </location>
</feature>
<accession>A0AAV6GM98</accession>
<feature type="transmembrane region" description="Helical" evidence="1">
    <location>
        <begin position="31"/>
        <end position="55"/>
    </location>
</feature>
<proteinExistence type="predicted"/>
<sequence length="527" mass="57822">MAGLLEAALAACLCKVGLSILWLRMVRGGSLSSVGLCCGCLLLLTDLAITLFLAFLRLAHPWLVAFPVSADIIALRFLLFLTHTYWGVMLLSTPLVAMEMAFHLRWPHLRGMEGEGDGGKDLQTRGEEWRTPLYSERGEMDNGKAVSQAAPERAERSEGDSSSAAVLAHIACVLSCLLAWCISGLRAERRWNLDIHAVKLCLMGDTGGGGGGGISSLWRCLPSLLSVAWPDVSEPFWGLLAAVVLLGLYWTLSLLSLRPDAECVCPERAEGSPVDEKDERKHSNTDVLEQAQTARMGPMSAELSLEWKREREPTTNADVRVQMQTRHVSRAPVNPSGGGWTNRLTVDTETTIDRCRVLSTERRQPPYPHGKCHLSSPGFVSVPDSCGSPTEAEKVVRQMQDKQLPTHGQHPLRQSRATAENMCFTCTAAQSDSGRTRTDPQQLQLQWCPRRCCQTRAFQGGSPSPRGLLIAALVWGIFICFFPMALGFSVLIIRHTETLVLFGLKVLGQTPPHDKHTESTRTECTGS</sequence>
<evidence type="ECO:0000313" key="2">
    <source>
        <dbReference type="EMBL" id="KAG5274752.1"/>
    </source>
</evidence>
<feature type="transmembrane region" description="Helical" evidence="1">
    <location>
        <begin position="164"/>
        <end position="185"/>
    </location>
</feature>
<feature type="transmembrane region" description="Helical" evidence="1">
    <location>
        <begin position="468"/>
        <end position="493"/>
    </location>
</feature>
<reference evidence="2" key="1">
    <citation type="submission" date="2020-10" db="EMBL/GenBank/DDBJ databases">
        <title>Chromosome-scale genome assembly of the Allis shad, Alosa alosa.</title>
        <authorList>
            <person name="Margot Z."/>
            <person name="Christophe K."/>
            <person name="Cabau C."/>
            <person name="Louis A."/>
            <person name="Berthelot C."/>
            <person name="Parey E."/>
            <person name="Roest Crollius H."/>
            <person name="Montfort J."/>
            <person name="Robinson-Rechavi M."/>
            <person name="Bucao C."/>
            <person name="Bouchez O."/>
            <person name="Gislard M."/>
            <person name="Lluch J."/>
            <person name="Milhes M."/>
            <person name="Lampietro C."/>
            <person name="Lopez Roques C."/>
            <person name="Donnadieu C."/>
            <person name="Braasch I."/>
            <person name="Desvignes T."/>
            <person name="Postlethwait J."/>
            <person name="Bobe J."/>
            <person name="Guiguen Y."/>
        </authorList>
    </citation>
    <scope>NUCLEOTIDE SEQUENCE</scope>
    <source>
        <strain evidence="2">M-15738</strain>
        <tissue evidence="2">Blood</tissue>
    </source>
</reference>
<dbReference type="EMBL" id="JADWDJ010000010">
    <property type="protein sequence ID" value="KAG5274752.1"/>
    <property type="molecule type" value="Genomic_DNA"/>
</dbReference>
<comment type="caution">
    <text evidence="2">The sequence shown here is derived from an EMBL/GenBank/DDBJ whole genome shotgun (WGS) entry which is preliminary data.</text>
</comment>
<gene>
    <name evidence="2" type="ORF">AALO_G00139740</name>
</gene>
<keyword evidence="1" id="KW-1133">Transmembrane helix</keyword>
<evidence type="ECO:0000313" key="3">
    <source>
        <dbReference type="Proteomes" id="UP000823561"/>
    </source>
</evidence>
<dbReference type="Proteomes" id="UP000823561">
    <property type="component" value="Chromosome 10"/>
</dbReference>
<protein>
    <submittedName>
        <fullName evidence="2">Uncharacterized protein</fullName>
    </submittedName>
</protein>
<evidence type="ECO:0000256" key="1">
    <source>
        <dbReference type="SAM" id="Phobius"/>
    </source>
</evidence>
<name>A0AAV6GM98_9TELE</name>
<keyword evidence="1" id="KW-0472">Membrane</keyword>
<keyword evidence="1" id="KW-0812">Transmembrane</keyword>
<keyword evidence="3" id="KW-1185">Reference proteome</keyword>
<feature type="transmembrane region" description="Helical" evidence="1">
    <location>
        <begin position="7"/>
        <end position="25"/>
    </location>
</feature>
<dbReference type="AlphaFoldDB" id="A0AAV6GM98"/>
<organism evidence="2 3">
    <name type="scientific">Alosa alosa</name>
    <name type="common">allis shad</name>
    <dbReference type="NCBI Taxonomy" id="278164"/>
    <lineage>
        <taxon>Eukaryota</taxon>
        <taxon>Metazoa</taxon>
        <taxon>Chordata</taxon>
        <taxon>Craniata</taxon>
        <taxon>Vertebrata</taxon>
        <taxon>Euteleostomi</taxon>
        <taxon>Actinopterygii</taxon>
        <taxon>Neopterygii</taxon>
        <taxon>Teleostei</taxon>
        <taxon>Clupei</taxon>
        <taxon>Clupeiformes</taxon>
        <taxon>Clupeoidei</taxon>
        <taxon>Clupeidae</taxon>
        <taxon>Alosa</taxon>
    </lineage>
</organism>